<dbReference type="EMBL" id="JAPWDV010000001">
    <property type="protein sequence ID" value="KAJ6225204.1"/>
    <property type="molecule type" value="Genomic_DNA"/>
</dbReference>
<keyword evidence="5" id="KW-0547">Nucleotide-binding</keyword>
<evidence type="ECO:0000256" key="2">
    <source>
        <dbReference type="ARBA" id="ARBA00012425"/>
    </source>
</evidence>
<comment type="caution">
    <text evidence="12">The sequence shown here is derived from an EMBL/GenBank/DDBJ whole genome shotgun (WGS) entry which is preliminary data.</text>
</comment>
<dbReference type="PROSITE" id="PS00108">
    <property type="entry name" value="PROTEIN_KINASE_ST"/>
    <property type="match status" value="1"/>
</dbReference>
<dbReference type="GO" id="GO:0004693">
    <property type="term" value="F:cyclin-dependent protein serine/threonine kinase activity"/>
    <property type="evidence" value="ECO:0007669"/>
    <property type="project" value="UniProtKB-EC"/>
</dbReference>
<comment type="similarity">
    <text evidence="1">Belongs to the protein kinase superfamily. CMGC Ser/Thr protein kinase family. CDC2/CDKX subfamily.</text>
</comment>
<evidence type="ECO:0000256" key="8">
    <source>
        <dbReference type="ARBA" id="ARBA00047811"/>
    </source>
</evidence>
<dbReference type="Pfam" id="PF00069">
    <property type="entry name" value="Pkinase"/>
    <property type="match status" value="1"/>
</dbReference>
<evidence type="ECO:0000256" key="6">
    <source>
        <dbReference type="ARBA" id="ARBA00022777"/>
    </source>
</evidence>
<evidence type="ECO:0000256" key="9">
    <source>
        <dbReference type="ARBA" id="ARBA00048367"/>
    </source>
</evidence>
<dbReference type="CDD" id="cd07843">
    <property type="entry name" value="STKc_CDC2L1"/>
    <property type="match status" value="1"/>
</dbReference>
<dbReference type="FunFam" id="1.10.510.10:FF:000533">
    <property type="entry name" value="cyclin-dependent kinase 10"/>
    <property type="match status" value="1"/>
</dbReference>
<keyword evidence="3" id="KW-0723">Serine/threonine-protein kinase</keyword>
<dbReference type="PANTHER" id="PTHR24056">
    <property type="entry name" value="CELL DIVISION PROTEIN KINASE"/>
    <property type="match status" value="1"/>
</dbReference>
<accession>A0A9Q0RSU9</accession>
<dbReference type="EC" id="2.7.11.22" evidence="2"/>
<evidence type="ECO:0000256" key="10">
    <source>
        <dbReference type="SAM" id="MobiDB-lite"/>
    </source>
</evidence>
<dbReference type="SMART" id="SM00220">
    <property type="entry name" value="S_TKc"/>
    <property type="match status" value="1"/>
</dbReference>
<dbReference type="OrthoDB" id="1732493at2759"/>
<evidence type="ECO:0000313" key="12">
    <source>
        <dbReference type="EMBL" id="KAJ6225204.1"/>
    </source>
</evidence>
<protein>
    <recommendedName>
        <fullName evidence="2">cyclin-dependent kinase</fullName>
        <ecNumber evidence="2">2.7.11.22</ecNumber>
    </recommendedName>
</protein>
<comment type="catalytic activity">
    <reaction evidence="8">
        <text>L-threonyl-[protein] + ATP = O-phospho-L-threonyl-[protein] + ADP + H(+)</text>
        <dbReference type="Rhea" id="RHEA:46608"/>
        <dbReference type="Rhea" id="RHEA-COMP:11060"/>
        <dbReference type="Rhea" id="RHEA-COMP:11605"/>
        <dbReference type="ChEBI" id="CHEBI:15378"/>
        <dbReference type="ChEBI" id="CHEBI:30013"/>
        <dbReference type="ChEBI" id="CHEBI:30616"/>
        <dbReference type="ChEBI" id="CHEBI:61977"/>
        <dbReference type="ChEBI" id="CHEBI:456216"/>
        <dbReference type="EC" id="2.7.11.22"/>
    </reaction>
</comment>
<dbReference type="GO" id="GO:0005524">
    <property type="term" value="F:ATP binding"/>
    <property type="evidence" value="ECO:0007669"/>
    <property type="project" value="UniProtKB-KW"/>
</dbReference>
<dbReference type="InterPro" id="IPR008271">
    <property type="entry name" value="Ser/Thr_kinase_AS"/>
</dbReference>
<keyword evidence="7" id="KW-0067">ATP-binding</keyword>
<dbReference type="Gene3D" id="1.10.510.10">
    <property type="entry name" value="Transferase(Phosphotransferase) domain 1"/>
    <property type="match status" value="1"/>
</dbReference>
<evidence type="ECO:0000259" key="11">
    <source>
        <dbReference type="PROSITE" id="PS50011"/>
    </source>
</evidence>
<comment type="catalytic activity">
    <reaction evidence="9">
        <text>L-seryl-[protein] + ATP = O-phospho-L-seryl-[protein] + ADP + H(+)</text>
        <dbReference type="Rhea" id="RHEA:17989"/>
        <dbReference type="Rhea" id="RHEA-COMP:9863"/>
        <dbReference type="Rhea" id="RHEA-COMP:11604"/>
        <dbReference type="ChEBI" id="CHEBI:15378"/>
        <dbReference type="ChEBI" id="CHEBI:29999"/>
        <dbReference type="ChEBI" id="CHEBI:30616"/>
        <dbReference type="ChEBI" id="CHEBI:83421"/>
        <dbReference type="ChEBI" id="CHEBI:456216"/>
        <dbReference type="EC" id="2.7.11.22"/>
    </reaction>
</comment>
<dbReference type="InterPro" id="IPR000719">
    <property type="entry name" value="Prot_kinase_dom"/>
</dbReference>
<gene>
    <name evidence="12" type="ORF">RDWZM_003749</name>
</gene>
<dbReference type="FunFam" id="3.30.200.20:FF:000054">
    <property type="entry name" value="Cyclin-dependent kinase 11B"/>
    <property type="match status" value="1"/>
</dbReference>
<dbReference type="GO" id="GO:0040019">
    <property type="term" value="P:positive regulation of embryonic development"/>
    <property type="evidence" value="ECO:0007669"/>
    <property type="project" value="UniProtKB-ARBA"/>
</dbReference>
<dbReference type="OMA" id="MSISTHE"/>
<evidence type="ECO:0000256" key="1">
    <source>
        <dbReference type="ARBA" id="ARBA00006485"/>
    </source>
</evidence>
<keyword evidence="13" id="KW-1185">Reference proteome</keyword>
<sequence length="356" mass="41073">MSSTKRSLEEVDDGDVATCNDDNSNENDEVIQDYFPAIKGCRSVEEFQCINRVEEGTYGVVYRAKDKRTGETVALKRLKMEMEKEGFPITSLREISTLLKARHENIVRVREVVVGTNMDKIYLVMDFVDRDLKSMMESMSTAFKMQEIKSLLYQLISAIAHMHSNWIIHRDLKTSNLLISSAGVLKVGDFGLAREYGSPLKDYTPVVVTLWYRAPELLLQMPKYSYPIDNWSIGCIFAELISMKPLFQGKSEIEQINLIFRELGTPSEKIWPGYEQLPMVKKIEFTNHPYNSLHNRFGKRLGTSGFDLLNRFLTYSPEKRITAEDAFEHEFFDSIVPKIFPEQPPSSFLDFTRNRL</sequence>
<organism evidence="12 13">
    <name type="scientific">Blomia tropicalis</name>
    <name type="common">Mite</name>
    <dbReference type="NCBI Taxonomy" id="40697"/>
    <lineage>
        <taxon>Eukaryota</taxon>
        <taxon>Metazoa</taxon>
        <taxon>Ecdysozoa</taxon>
        <taxon>Arthropoda</taxon>
        <taxon>Chelicerata</taxon>
        <taxon>Arachnida</taxon>
        <taxon>Acari</taxon>
        <taxon>Acariformes</taxon>
        <taxon>Sarcoptiformes</taxon>
        <taxon>Astigmata</taxon>
        <taxon>Glycyphagoidea</taxon>
        <taxon>Echimyopodidae</taxon>
        <taxon>Blomia</taxon>
    </lineage>
</organism>
<reference evidence="12" key="1">
    <citation type="submission" date="2022-12" db="EMBL/GenBank/DDBJ databases">
        <title>Genome assemblies of Blomia tropicalis.</title>
        <authorList>
            <person name="Cui Y."/>
        </authorList>
    </citation>
    <scope>NUCLEOTIDE SEQUENCE</scope>
    <source>
        <tissue evidence="12">Adult mites</tissue>
    </source>
</reference>
<evidence type="ECO:0000256" key="4">
    <source>
        <dbReference type="ARBA" id="ARBA00022679"/>
    </source>
</evidence>
<feature type="domain" description="Protein kinase" evidence="11">
    <location>
        <begin position="47"/>
        <end position="332"/>
    </location>
</feature>
<dbReference type="SUPFAM" id="SSF56112">
    <property type="entry name" value="Protein kinase-like (PK-like)"/>
    <property type="match status" value="1"/>
</dbReference>
<dbReference type="GO" id="GO:0007346">
    <property type="term" value="P:regulation of mitotic cell cycle"/>
    <property type="evidence" value="ECO:0007669"/>
    <property type="project" value="TreeGrafter"/>
</dbReference>
<dbReference type="GO" id="GO:0005634">
    <property type="term" value="C:nucleus"/>
    <property type="evidence" value="ECO:0007669"/>
    <property type="project" value="TreeGrafter"/>
</dbReference>
<evidence type="ECO:0000313" key="13">
    <source>
        <dbReference type="Proteomes" id="UP001142055"/>
    </source>
</evidence>
<dbReference type="InterPro" id="IPR011009">
    <property type="entry name" value="Kinase-like_dom_sf"/>
</dbReference>
<evidence type="ECO:0000256" key="5">
    <source>
        <dbReference type="ARBA" id="ARBA00022741"/>
    </source>
</evidence>
<dbReference type="PANTHER" id="PTHR24056:SF107">
    <property type="entry name" value="CYCLIN-DEPENDENT KINASE 11A-RELATED"/>
    <property type="match status" value="1"/>
</dbReference>
<evidence type="ECO:0000256" key="3">
    <source>
        <dbReference type="ARBA" id="ARBA00022527"/>
    </source>
</evidence>
<dbReference type="PROSITE" id="PS50011">
    <property type="entry name" value="PROTEIN_KINASE_DOM"/>
    <property type="match status" value="1"/>
</dbReference>
<dbReference type="InterPro" id="IPR045267">
    <property type="entry name" value="CDK11/PITSLRE_STKc"/>
</dbReference>
<keyword evidence="4" id="KW-0808">Transferase</keyword>
<dbReference type="Gene3D" id="3.30.200.20">
    <property type="entry name" value="Phosphorylase Kinase, domain 1"/>
    <property type="match status" value="1"/>
</dbReference>
<keyword evidence="6" id="KW-0418">Kinase</keyword>
<evidence type="ECO:0000256" key="7">
    <source>
        <dbReference type="ARBA" id="ARBA00022840"/>
    </source>
</evidence>
<dbReference type="InterPro" id="IPR050108">
    <property type="entry name" value="CDK"/>
</dbReference>
<name>A0A9Q0RSU9_BLOTA</name>
<dbReference type="AlphaFoldDB" id="A0A9Q0RSU9"/>
<proteinExistence type="inferred from homology"/>
<dbReference type="Proteomes" id="UP001142055">
    <property type="component" value="Chromosome 1"/>
</dbReference>
<feature type="region of interest" description="Disordered" evidence="10">
    <location>
        <begin position="1"/>
        <end position="25"/>
    </location>
</feature>